<name>A0A7R8D582_LEPSM</name>
<dbReference type="AlphaFoldDB" id="A0A7R8D582"/>
<accession>A0A7R8D582</accession>
<organism evidence="1 2">
    <name type="scientific">Lepeophtheirus salmonis</name>
    <name type="common">Salmon louse</name>
    <name type="synonym">Caligus salmonis</name>
    <dbReference type="NCBI Taxonomy" id="72036"/>
    <lineage>
        <taxon>Eukaryota</taxon>
        <taxon>Metazoa</taxon>
        <taxon>Ecdysozoa</taxon>
        <taxon>Arthropoda</taxon>
        <taxon>Crustacea</taxon>
        <taxon>Multicrustacea</taxon>
        <taxon>Hexanauplia</taxon>
        <taxon>Copepoda</taxon>
        <taxon>Siphonostomatoida</taxon>
        <taxon>Caligidae</taxon>
        <taxon>Lepeophtheirus</taxon>
    </lineage>
</organism>
<sequence length="677" mass="75653">MTKRTEEFTLKEPPPKNTLVTTDSVIGAFYLANASSFKGIAAYATELPEIFVTFNQRLPPSWVLATDVEPIMIQIDNHKMINTGHRNLCLMEHQTLCFLKTLINRNPQQKALVLFDVPGRSIHLSGGTISIKHCITHAARPRLSTQSFDYPPIRLMDGTEAFLNVETMSITKAARVIPCNDPLVPTFTLDGKLYHLAHPLSLKEVDGPVNHFLIYENITLEVHNKSIYKEKDFINRRYSLGDTPKIRDNRLLLEYAKAPGSDEENPFNLKPLLSPRKHKKRKAIKEKSTIPEIAAFDTSSSNENDHITDPLADVSDVTQAQEVLETNKPSLTEDIILADKSDVPQVGGIINSEPTSNTDMESELALPGLKRTRIIYDSSPESKRINVTPPCDISPHIIQQPTPIFAVGNTVSSHNSLIIDSPSSIRRTRKRLPAPPSPPTSMTIDELVHESCDEPKDLDIGEPIVDIACDELVDFDGQQIKDCNPAILKSTIQAHAPLNPINPVLKVKCTPNNNQVNNNVNKNNHKKVQNKQREHIPSSVENRSANKGKLTYANVTRANIDPNYLAQQIRKYIPTTLSQGIPLVQTKVLENTLAKRHDFKSLVTLDAKRIELDLQLAIVTNQKGTDILLSDLSTWEDEDLEDLKKHSGFFCSGNISRGLVLKTQYLQCKNLQLSHNS</sequence>
<proteinExistence type="predicted"/>
<reference evidence="1" key="1">
    <citation type="submission" date="2021-02" db="EMBL/GenBank/DDBJ databases">
        <authorList>
            <person name="Bekaert M."/>
        </authorList>
    </citation>
    <scope>NUCLEOTIDE SEQUENCE</scope>
    <source>
        <strain evidence="1">IoA-00</strain>
    </source>
</reference>
<keyword evidence="2" id="KW-1185">Reference proteome</keyword>
<evidence type="ECO:0000313" key="1">
    <source>
        <dbReference type="EMBL" id="CAF3033690.1"/>
    </source>
</evidence>
<gene>
    <name evidence="1" type="ORF">LSAA_15149</name>
</gene>
<dbReference type="Proteomes" id="UP000675881">
    <property type="component" value="Chromosome 9"/>
</dbReference>
<dbReference type="EMBL" id="HG994588">
    <property type="protein sequence ID" value="CAF3033690.1"/>
    <property type="molecule type" value="Genomic_DNA"/>
</dbReference>
<evidence type="ECO:0000313" key="2">
    <source>
        <dbReference type="Proteomes" id="UP000675881"/>
    </source>
</evidence>
<protein>
    <submittedName>
        <fullName evidence="1">(salmon louse) hypothetical protein</fullName>
    </submittedName>
</protein>
<dbReference type="Pfam" id="PF24664">
    <property type="entry name" value="Monjiviricetes_fusion"/>
    <property type="match status" value="1"/>
</dbReference>